<accession>G0V026</accession>
<dbReference type="PROSITE" id="PS50103">
    <property type="entry name" value="ZF_C3H1"/>
    <property type="match status" value="1"/>
</dbReference>
<dbReference type="GO" id="GO:0008270">
    <property type="term" value="F:zinc ion binding"/>
    <property type="evidence" value="ECO:0007669"/>
    <property type="project" value="UniProtKB-KW"/>
</dbReference>
<protein>
    <recommendedName>
        <fullName evidence="3">C3H1-type domain-containing protein</fullName>
    </recommendedName>
</protein>
<evidence type="ECO:0000259" key="3">
    <source>
        <dbReference type="PROSITE" id="PS50103"/>
    </source>
</evidence>
<keyword evidence="1" id="KW-0479">Metal-binding</keyword>
<dbReference type="EMBL" id="HE575324">
    <property type="protein sequence ID" value="CCC94996.1"/>
    <property type="molecule type" value="Genomic_DNA"/>
</dbReference>
<feature type="compositionally biased region" description="Low complexity" evidence="2">
    <location>
        <begin position="543"/>
        <end position="558"/>
    </location>
</feature>
<keyword evidence="1" id="KW-0863">Zinc-finger</keyword>
<feature type="region of interest" description="Disordered" evidence="2">
    <location>
        <begin position="506"/>
        <end position="616"/>
    </location>
</feature>
<name>G0V026_TRYCI</name>
<evidence type="ECO:0000256" key="1">
    <source>
        <dbReference type="PROSITE-ProRule" id="PRU00723"/>
    </source>
</evidence>
<feature type="compositionally biased region" description="Basic and acidic residues" evidence="2">
    <location>
        <begin position="426"/>
        <end position="438"/>
    </location>
</feature>
<feature type="zinc finger region" description="C3H1-type" evidence="1">
    <location>
        <begin position="361"/>
        <end position="388"/>
    </location>
</feature>
<feature type="compositionally biased region" description="Polar residues" evidence="2">
    <location>
        <begin position="440"/>
        <end position="451"/>
    </location>
</feature>
<organism evidence="4">
    <name type="scientific">Trypanosoma congolense (strain IL3000)</name>
    <dbReference type="NCBI Taxonomy" id="1068625"/>
    <lineage>
        <taxon>Eukaryota</taxon>
        <taxon>Discoba</taxon>
        <taxon>Euglenozoa</taxon>
        <taxon>Kinetoplastea</taxon>
        <taxon>Metakinetoplastina</taxon>
        <taxon>Trypanosomatida</taxon>
        <taxon>Trypanosomatidae</taxon>
        <taxon>Trypanosoma</taxon>
        <taxon>Nannomonas</taxon>
    </lineage>
</organism>
<dbReference type="AlphaFoldDB" id="G0V026"/>
<feature type="region of interest" description="Disordered" evidence="2">
    <location>
        <begin position="426"/>
        <end position="455"/>
    </location>
</feature>
<evidence type="ECO:0000313" key="4">
    <source>
        <dbReference type="EMBL" id="CCC94996.1"/>
    </source>
</evidence>
<feature type="compositionally biased region" description="Basic and acidic residues" evidence="2">
    <location>
        <begin position="639"/>
        <end position="655"/>
    </location>
</feature>
<dbReference type="InterPro" id="IPR000571">
    <property type="entry name" value="Znf_CCCH"/>
</dbReference>
<feature type="domain" description="C3H1-type" evidence="3">
    <location>
        <begin position="361"/>
        <end position="388"/>
    </location>
</feature>
<keyword evidence="1" id="KW-0862">Zinc</keyword>
<sequence>MANDSRIFLYITGGRTLWVPTHTAAADENGPVHILNSATPRELSRSFYLFDTPIHLVDDPAAAVLVPGAKTPEDVINAVNEFRQICAADNEFLIQRCYDSNRPLAPGPQGLPQVSQQHTHQGLQNQQQQALPSNMNIINQHDAQRDPASAAAAALNRHALLLKLLQQQNPQQQQHQSIFSGLSPLHQPPPITFSKQMPVSGAPTPMGLSAYVPMNNVAAMHQTRSMPYGGNYMMNPGNCAAGLMPPPTQHRGHMRGTGINRDGRGARNLHGHGQFVAPVRDRPEPLPPLPAIPPEVYDVYMNPEQRLICATMPGPRCTVWLRDHEVSSATKNSRYIFCRGGIVLMLKTRWPEIENSKPVELFDQQACAHFLLNGYCSRSNCLHKHHNESQLREIIAAKHVELKGMTKKERHQLSLSLMERDKESAIHNYEEDRPREGSTQEDLSNTGTVNEKNPRSFPLKQVTSATLVDSDKLPGTGENINPKALNKGRASVATVRADVTDGFHFKPPVPLRRNAQNSTRKVLNTADIGVTDSNSDNEDDGNDFFSESSVHTSSRSSSAENVDPAVDADGKEKSEAQAEENWEEATSPLEDCSKKVVPLQSPKPTEQTLEPEEEPVSDMVPAVNAEIVLPEPPAVVDANEERGSAEIEGAEESKACRSQATHETVSPAEEPKQLSDAVPLDAQENEESVEETKAAEKGADANPEVTTDKTGAKVTKSRKRPRKP</sequence>
<proteinExistence type="predicted"/>
<feature type="compositionally biased region" description="Basic and acidic residues" evidence="2">
    <location>
        <begin position="690"/>
        <end position="699"/>
    </location>
</feature>
<dbReference type="VEuPathDB" id="TriTrypDB:TcIL3000.11.3980"/>
<feature type="region of interest" description="Disordered" evidence="2">
    <location>
        <begin position="631"/>
        <end position="724"/>
    </location>
</feature>
<reference evidence="4" key="1">
    <citation type="journal article" date="2012" name="Proc. Natl. Acad. Sci. U.S.A.">
        <title>Antigenic diversity is generated by distinct evolutionary mechanisms in African trypanosome species.</title>
        <authorList>
            <person name="Jackson A.P."/>
            <person name="Berry A."/>
            <person name="Aslett M."/>
            <person name="Allison H.C."/>
            <person name="Burton P."/>
            <person name="Vavrova-Anderson J."/>
            <person name="Brown R."/>
            <person name="Browne H."/>
            <person name="Corton N."/>
            <person name="Hauser H."/>
            <person name="Gamble J."/>
            <person name="Gilderthorp R."/>
            <person name="Marcello L."/>
            <person name="McQuillan J."/>
            <person name="Otto T.D."/>
            <person name="Quail M.A."/>
            <person name="Sanders M.J."/>
            <person name="van Tonder A."/>
            <person name="Ginger M.L."/>
            <person name="Field M.C."/>
            <person name="Barry J.D."/>
            <person name="Hertz-Fowler C."/>
            <person name="Berriman M."/>
        </authorList>
    </citation>
    <scope>NUCLEOTIDE SEQUENCE</scope>
    <source>
        <strain evidence="4">IL3000</strain>
    </source>
</reference>
<gene>
    <name evidence="4" type="ORF">TCIL3000_11_3980</name>
</gene>
<evidence type="ECO:0000256" key="2">
    <source>
        <dbReference type="SAM" id="MobiDB-lite"/>
    </source>
</evidence>
<feature type="compositionally biased region" description="Basic residues" evidence="2">
    <location>
        <begin position="715"/>
        <end position="724"/>
    </location>
</feature>